<feature type="domain" description="SLH" evidence="2">
    <location>
        <begin position="976"/>
        <end position="1039"/>
    </location>
</feature>
<dbReference type="AlphaFoldDB" id="A0A437S567"/>
<evidence type="ECO:0000313" key="3">
    <source>
        <dbReference type="EMBL" id="RVU54138.1"/>
    </source>
</evidence>
<dbReference type="PANTHER" id="PTHR43308:SF5">
    <property type="entry name" value="S-LAYER PROTEIN _ PEPTIDOGLYCAN ENDO-BETA-N-ACETYLGLUCOSAMINIDASE"/>
    <property type="match status" value="1"/>
</dbReference>
<dbReference type="SUPFAM" id="SSF51126">
    <property type="entry name" value="Pectin lyase-like"/>
    <property type="match status" value="1"/>
</dbReference>
<dbReference type="Gene3D" id="2.160.20.10">
    <property type="entry name" value="Single-stranded right-handed beta-helix, Pectin lyase-like"/>
    <property type="match status" value="1"/>
</dbReference>
<dbReference type="Proteomes" id="UP000288812">
    <property type="component" value="Unassembled WGS sequence"/>
</dbReference>
<dbReference type="InterPro" id="IPR051465">
    <property type="entry name" value="Cell_Envelope_Struct_Comp"/>
</dbReference>
<dbReference type="InterPro" id="IPR001119">
    <property type="entry name" value="SLH_dom"/>
</dbReference>
<keyword evidence="4" id="KW-1185">Reference proteome</keyword>
<evidence type="ECO:0000256" key="1">
    <source>
        <dbReference type="ARBA" id="ARBA00004196"/>
    </source>
</evidence>
<dbReference type="Pfam" id="PF09479">
    <property type="entry name" value="Flg_new"/>
    <property type="match status" value="5"/>
</dbReference>
<dbReference type="Gene3D" id="2.60.40.4270">
    <property type="entry name" value="Listeria-Bacteroides repeat domain"/>
    <property type="match status" value="5"/>
</dbReference>
<dbReference type="Pfam" id="PF00395">
    <property type="entry name" value="SLH"/>
    <property type="match status" value="3"/>
</dbReference>
<dbReference type="PROSITE" id="PS51272">
    <property type="entry name" value="SLH"/>
    <property type="match status" value="3"/>
</dbReference>
<protein>
    <recommendedName>
        <fullName evidence="2">SLH domain-containing protein</fullName>
    </recommendedName>
</protein>
<comment type="subcellular location">
    <subcellularLocation>
        <location evidence="1">Cell envelope</location>
    </subcellularLocation>
</comment>
<organism evidence="3 4">
    <name type="scientific">Anaerosphaera multitolerans</name>
    <dbReference type="NCBI Taxonomy" id="2487351"/>
    <lineage>
        <taxon>Bacteria</taxon>
        <taxon>Bacillati</taxon>
        <taxon>Bacillota</taxon>
        <taxon>Tissierellia</taxon>
        <taxon>Tissierellales</taxon>
        <taxon>Peptoniphilaceae</taxon>
        <taxon>Anaerosphaera</taxon>
    </lineage>
</organism>
<accession>A0A437S567</accession>
<feature type="domain" description="SLH" evidence="2">
    <location>
        <begin position="1040"/>
        <end position="1098"/>
    </location>
</feature>
<evidence type="ECO:0000259" key="2">
    <source>
        <dbReference type="PROSITE" id="PS51272"/>
    </source>
</evidence>
<dbReference type="InterPro" id="IPR006626">
    <property type="entry name" value="PbH1"/>
</dbReference>
<name>A0A437S567_9FIRM</name>
<gene>
    <name evidence="3" type="ORF">EF514_09140</name>
</gene>
<feature type="domain" description="SLH" evidence="2">
    <location>
        <begin position="1099"/>
        <end position="1162"/>
    </location>
</feature>
<dbReference type="EMBL" id="RLIH01000015">
    <property type="protein sequence ID" value="RVU54138.1"/>
    <property type="molecule type" value="Genomic_DNA"/>
</dbReference>
<reference evidence="3 4" key="1">
    <citation type="submission" date="2018-11" db="EMBL/GenBank/DDBJ databases">
        <title>Genome sequencing and assembly of Anaerosphaera sp. nov., GS7-6-2.</title>
        <authorList>
            <person name="Rettenmaier R."/>
            <person name="Liebl W."/>
            <person name="Zverlov V."/>
        </authorList>
    </citation>
    <scope>NUCLEOTIDE SEQUENCE [LARGE SCALE GENOMIC DNA]</scope>
    <source>
        <strain evidence="3 4">GS7-6-2</strain>
    </source>
</reference>
<dbReference type="NCBIfam" id="TIGR02543">
    <property type="entry name" value="List_Bact_rpt"/>
    <property type="match status" value="4"/>
</dbReference>
<comment type="caution">
    <text evidence="3">The sequence shown here is derived from an EMBL/GenBank/DDBJ whole genome shotgun (WGS) entry which is preliminary data.</text>
</comment>
<dbReference type="OrthoDB" id="1698971at2"/>
<dbReference type="InterPro" id="IPR013378">
    <property type="entry name" value="InlB-like_B-rpt"/>
</dbReference>
<dbReference type="GO" id="GO:0030313">
    <property type="term" value="C:cell envelope"/>
    <property type="evidence" value="ECO:0007669"/>
    <property type="project" value="UniProtKB-SubCell"/>
</dbReference>
<dbReference type="InterPro" id="IPR042229">
    <property type="entry name" value="Listeria/Bacterioides_rpt_sf"/>
</dbReference>
<dbReference type="InterPro" id="IPR011050">
    <property type="entry name" value="Pectin_lyase_fold/virulence"/>
</dbReference>
<dbReference type="InterPro" id="IPR012334">
    <property type="entry name" value="Pectin_lyas_fold"/>
</dbReference>
<evidence type="ECO:0000313" key="4">
    <source>
        <dbReference type="Proteomes" id="UP000288812"/>
    </source>
</evidence>
<dbReference type="SMART" id="SM00710">
    <property type="entry name" value="PbH1"/>
    <property type="match status" value="7"/>
</dbReference>
<proteinExistence type="predicted"/>
<dbReference type="PANTHER" id="PTHR43308">
    <property type="entry name" value="OUTER MEMBRANE PROTEIN ALPHA-RELATED"/>
    <property type="match status" value="1"/>
</dbReference>
<sequence>MNLNNIIFKKGENMKKTILTLFFMLCIFFPNVDVYAETKEVSTAEELQTAVEVANTGDIISLADDFVQGNVVLEMPNVEVTVDGGNKIWTEGNFIIKGNGTGSLTIKNLKVDGSNIEVAYKHKLIMNQSENGKLILENIEVYNSTVGAINVNTGSKAQTELNRVYIHDNTAKNTAPAVFVGAGETKSDSHLTINNSTIENNIGTGDNYECGALSGKNYTGNITINNTVFRNNINRCDNTSIYGGGGGAIALHYFYGKVEINNSVFDKNQSNGEGKNVRSTYDGGAIYVLDGRGGAEFNINNSTFSNNIAYDDGGAIMFQGTANPGFYTNIKNSTFVNNKAYGLDGVGYSGGAIQYYKNGGSSQMTNKIYSTTFVGNQGGNENSTSEQRGGAIALHGAGLLATPSAPRYNSLFIGNGVYNKGVLDEASTYKDISNNQKEVAGGANVVNVDKGHPSKYTTKDILGVDVPVLQDNLSKITAGHNDEIIQTIPIKPESIADNTYTGTETIPEVDQRNFKRYKDQGAVEMSWIKYDANGGEFELPELDNYDGSIYYEKDTDGKITKYHTVGNIAGADTIVAGDKELKASREGHKFIGWSTDPDATEPDLNYEVGKEINYSEDNFTLYAVWTPVEKYNITYNGNGNTGGTAPVDKNSPYLENSEVKVMGRNDLTREGYAFKGWNTEADGSGTKYKSGTTFTITEDITLFAQWEKGMDVFQVTYDGNGHTSGKVPIDNTDYGYGSIVTIKGNDGNLEKNGLTFLGWSEDKDALEANFKLDGNGNISPSYFVIEQDTVLYAVWVDIDPDEVKGFYVNYDANGADSGEAPIDNKKYERNEEVIVLGNKGNLSRTGYTFDGWNTEADGNGETYFEGETFNIVENTILYAQWALDTSGPGLIYVTFQPKGGVFGDGSTSAKVIEVVEGETVARESISREGYTFKGWYKDDKYKELFDFDSPINENITLYAKWEKKVVSEPDIEDDEDSWGTIGPIKPDKEKPELNKTSHFGYMVGYPDKTIRPRGDITRAEVTTIFFRMMTDDSRNEYWSNENKFKDVQQSDWYNNAISTMNKAEVVTGYPDGNFKPNANITRGEFATMASRFLSDYGNLTKYKFTDIKGNWAEDAINKLASHGLINGYEDGSFKPNQLITRAEAATLINSILERTPHKDGLLSGMKMWIDNSDSDVWYYVQIQEATNSHEYERESGTDIEKWTKILPVRDWVSLEKEWSNSNLSANSG</sequence>